<proteinExistence type="predicted"/>
<sequence>MTTVSGDFELTMDELRVVARFVAETAQEVLPLFEEEVPGDPRPRAAVDAAWEFVNGANRTRLQRTTSLDAHRAAKEAGTEAARLAARSAGDAASAAYLHPIAKATQVGHILRAAASAARIAELHAGGDPAVGDMMIEKARDRATPTLVSVLRRYPLAPTAKNRVAQLMSALDASLRATPWGRRKTDGPGADGHRCSSGSVL</sequence>
<dbReference type="Proteomes" id="UP000575985">
    <property type="component" value="Unassembled WGS sequence"/>
</dbReference>
<gene>
    <name evidence="3" type="ORF">HNR12_003587</name>
</gene>
<reference evidence="3 4" key="1">
    <citation type="submission" date="2020-07" db="EMBL/GenBank/DDBJ databases">
        <title>Sequencing the genomes of 1000 actinobacteria strains.</title>
        <authorList>
            <person name="Klenk H.-P."/>
        </authorList>
    </citation>
    <scope>NUCLEOTIDE SEQUENCE [LARGE SCALE GENOMIC DNA]</scope>
    <source>
        <strain evidence="3 4">DSM 45927</strain>
    </source>
</reference>
<dbReference type="InterPro" id="IPR048667">
    <property type="entry name" value="Imm5-like"/>
</dbReference>
<name>A0A853BQM9_9ACTN</name>
<comment type="caution">
    <text evidence="3">The sequence shown here is derived from an EMBL/GenBank/DDBJ whole genome shotgun (WGS) entry which is preliminary data.</text>
</comment>
<evidence type="ECO:0000313" key="4">
    <source>
        <dbReference type="Proteomes" id="UP000575985"/>
    </source>
</evidence>
<feature type="domain" description="Imm-5-like" evidence="2">
    <location>
        <begin position="14"/>
        <end position="98"/>
    </location>
</feature>
<accession>A0A853BQM9</accession>
<evidence type="ECO:0000313" key="3">
    <source>
        <dbReference type="EMBL" id="NYI97310.1"/>
    </source>
</evidence>
<evidence type="ECO:0000256" key="1">
    <source>
        <dbReference type="SAM" id="MobiDB-lite"/>
    </source>
</evidence>
<dbReference type="RefSeq" id="WP_246425115.1">
    <property type="nucleotide sequence ID" value="NZ_JACCFO010000001.1"/>
</dbReference>
<evidence type="ECO:0000259" key="2">
    <source>
        <dbReference type="Pfam" id="PF21805"/>
    </source>
</evidence>
<dbReference type="AlphaFoldDB" id="A0A853BQM9"/>
<dbReference type="Pfam" id="PF21805">
    <property type="entry name" value="Imm5_like"/>
    <property type="match status" value="1"/>
</dbReference>
<protein>
    <recommendedName>
        <fullName evidence="2">Imm-5-like domain-containing protein</fullName>
    </recommendedName>
</protein>
<organism evidence="3 4">
    <name type="scientific">Streptomonospora nanhaiensis</name>
    <dbReference type="NCBI Taxonomy" id="1323731"/>
    <lineage>
        <taxon>Bacteria</taxon>
        <taxon>Bacillati</taxon>
        <taxon>Actinomycetota</taxon>
        <taxon>Actinomycetes</taxon>
        <taxon>Streptosporangiales</taxon>
        <taxon>Nocardiopsidaceae</taxon>
        <taxon>Streptomonospora</taxon>
    </lineage>
</organism>
<keyword evidence="4" id="KW-1185">Reference proteome</keyword>
<feature type="region of interest" description="Disordered" evidence="1">
    <location>
        <begin position="179"/>
        <end position="201"/>
    </location>
</feature>
<dbReference type="EMBL" id="JACCFO010000001">
    <property type="protein sequence ID" value="NYI97310.1"/>
    <property type="molecule type" value="Genomic_DNA"/>
</dbReference>
<feature type="compositionally biased region" description="Basic and acidic residues" evidence="1">
    <location>
        <begin position="183"/>
        <end position="194"/>
    </location>
</feature>